<evidence type="ECO:0000313" key="3">
    <source>
        <dbReference type="Proteomes" id="UP001624684"/>
    </source>
</evidence>
<reference evidence="2 3" key="1">
    <citation type="submission" date="2024-11" db="EMBL/GenBank/DDBJ databases">
        <title>First Report of Moraxella oculi in Brazil in an Infectious Bovine Keratoconjunctivitis Outbreak.</title>
        <authorList>
            <person name="Carvalho C.V."/>
            <person name="Domingues R."/>
            <person name="Coutinho C."/>
            <person name="Honorio N.T.B.S."/>
            <person name="Faza D.R.L.R."/>
            <person name="Carvalho W.A."/>
            <person name="Machado A.B.F."/>
            <person name="Martins M.F."/>
            <person name="Gaspar E.B."/>
        </authorList>
    </citation>
    <scope>NUCLEOTIDE SEQUENCE [LARGE SCALE GENOMIC DNA]</scope>
    <source>
        <strain evidence="2 3">2117LE</strain>
    </source>
</reference>
<evidence type="ECO:0000256" key="1">
    <source>
        <dbReference type="SAM" id="MobiDB-lite"/>
    </source>
</evidence>
<dbReference type="Proteomes" id="UP001624684">
    <property type="component" value="Unassembled WGS sequence"/>
</dbReference>
<protein>
    <submittedName>
        <fullName evidence="2">Uncharacterized protein</fullName>
    </submittedName>
</protein>
<dbReference type="EMBL" id="JBJJXE010000003">
    <property type="protein sequence ID" value="MFL1731951.1"/>
    <property type="molecule type" value="Genomic_DNA"/>
</dbReference>
<sequence>MKDEIIQPKTVNSKTPLSHKINPNPLMTPSPNNQQKQKKQVFKPVLATHDLTRTKSKLNKKKLIMQGIISFYTPKT</sequence>
<organism evidence="2 3">
    <name type="scientific">Moraxella oculi</name>
    <dbReference type="NCBI Taxonomy" id="2940516"/>
    <lineage>
        <taxon>Bacteria</taxon>
        <taxon>Pseudomonadati</taxon>
        <taxon>Pseudomonadota</taxon>
        <taxon>Gammaproteobacteria</taxon>
        <taxon>Moraxellales</taxon>
        <taxon>Moraxellaceae</taxon>
        <taxon>Moraxella</taxon>
    </lineage>
</organism>
<accession>A0ABW8U474</accession>
<proteinExistence type="predicted"/>
<comment type="caution">
    <text evidence="2">The sequence shown here is derived from an EMBL/GenBank/DDBJ whole genome shotgun (WGS) entry which is preliminary data.</text>
</comment>
<dbReference type="RefSeq" id="WP_407068704.1">
    <property type="nucleotide sequence ID" value="NZ_JBJJXE010000003.1"/>
</dbReference>
<gene>
    <name evidence="2" type="ORF">ACJHVH_02895</name>
</gene>
<evidence type="ECO:0000313" key="2">
    <source>
        <dbReference type="EMBL" id="MFL1731951.1"/>
    </source>
</evidence>
<feature type="region of interest" description="Disordered" evidence="1">
    <location>
        <begin position="1"/>
        <end position="39"/>
    </location>
</feature>
<name>A0ABW8U474_9GAMM</name>
<keyword evidence="3" id="KW-1185">Reference proteome</keyword>